<dbReference type="EMBL" id="CP051464">
    <property type="protein sequence ID" value="QJC95618.1"/>
    <property type="molecule type" value="Genomic_DNA"/>
</dbReference>
<keyword evidence="2" id="KW-0479">Metal-binding</keyword>
<reference evidence="3 4" key="1">
    <citation type="submission" date="2020-04" db="EMBL/GenBank/DDBJ databases">
        <title>Plant growth promoting and environmental Bacillus: genomic and epigenetic comparison.</title>
        <authorList>
            <person name="Reva O.N."/>
            <person name="Lutz S."/>
            <person name="Ahrens C.H."/>
        </authorList>
    </citation>
    <scope>NUCLEOTIDE SEQUENCE [LARGE SCALE GENOMIC DNA]</scope>
    <source>
        <strain evidence="3 4">UCMB5075</strain>
    </source>
</reference>
<comment type="similarity">
    <text evidence="1">Belongs to the DinB family.</text>
</comment>
<dbReference type="Gene3D" id="1.20.120.450">
    <property type="entry name" value="dinb family like domain"/>
    <property type="match status" value="1"/>
</dbReference>
<protein>
    <submittedName>
        <fullName evidence="3">Enzyme regulator of activity</fullName>
    </submittedName>
</protein>
<evidence type="ECO:0000313" key="3">
    <source>
        <dbReference type="EMBL" id="QJC95618.1"/>
    </source>
</evidence>
<keyword evidence="4" id="KW-1185">Reference proteome</keyword>
<dbReference type="Proteomes" id="UP000501048">
    <property type="component" value="Chromosome"/>
</dbReference>
<name>A0ABX6LVZ7_BACMO</name>
<evidence type="ECO:0000313" key="4">
    <source>
        <dbReference type="Proteomes" id="UP000501048"/>
    </source>
</evidence>
<dbReference type="PANTHER" id="PTHR37302">
    <property type="entry name" value="SLR1116 PROTEIN"/>
    <property type="match status" value="1"/>
</dbReference>
<evidence type="ECO:0000256" key="2">
    <source>
        <dbReference type="ARBA" id="ARBA00022723"/>
    </source>
</evidence>
<dbReference type="InterPro" id="IPR007837">
    <property type="entry name" value="DinB"/>
</dbReference>
<sequence>MGCRRLFLVLDLSLTEGKHSLNIEFYYLEKGAMFVTDARQFYDYHCWANKRILNRIENLPEETAYQEVKSVFPSVSDVLLHMCRADYIWLKTLSGATYKEVIDSVGKFEAAHRNMAAIKEHVAELQAQYHDFFSRQTDFEQQVSFQHPTHGTLETTYADVILHVVNHGTYHRGNVTAMLRQLGHTGVPTDYVYYLYEKTESKG</sequence>
<organism evidence="3 4">
    <name type="scientific">Bacillus mojavensis</name>
    <dbReference type="NCBI Taxonomy" id="72360"/>
    <lineage>
        <taxon>Bacteria</taxon>
        <taxon>Bacillati</taxon>
        <taxon>Bacillota</taxon>
        <taxon>Bacilli</taxon>
        <taxon>Bacillales</taxon>
        <taxon>Bacillaceae</taxon>
        <taxon>Bacillus</taxon>
    </lineage>
</organism>
<gene>
    <name evidence="3" type="primary">yisT</name>
    <name evidence="3" type="ORF">HC660_11410</name>
</gene>
<evidence type="ECO:0000256" key="1">
    <source>
        <dbReference type="ARBA" id="ARBA00008635"/>
    </source>
</evidence>
<dbReference type="Pfam" id="PF05163">
    <property type="entry name" value="DinB"/>
    <property type="match status" value="1"/>
</dbReference>
<dbReference type="SUPFAM" id="SSF109854">
    <property type="entry name" value="DinB/YfiT-like putative metalloenzymes"/>
    <property type="match status" value="1"/>
</dbReference>
<dbReference type="PANTHER" id="PTHR37302:SF1">
    <property type="entry name" value="PROTEIN DINB"/>
    <property type="match status" value="1"/>
</dbReference>
<accession>A0ABX6LVZ7</accession>
<dbReference type="InterPro" id="IPR034660">
    <property type="entry name" value="DinB/YfiT-like"/>
</dbReference>
<proteinExistence type="inferred from homology"/>